<dbReference type="PANTHER" id="PTHR34135:SF2">
    <property type="entry name" value="LYSOZYME"/>
    <property type="match status" value="1"/>
</dbReference>
<dbReference type="GO" id="GO:0016052">
    <property type="term" value="P:carbohydrate catabolic process"/>
    <property type="evidence" value="ECO:0007669"/>
    <property type="project" value="TreeGrafter"/>
</dbReference>
<feature type="region of interest" description="Disordered" evidence="4">
    <location>
        <begin position="1"/>
        <end position="21"/>
    </location>
</feature>
<feature type="transmembrane region" description="Helical" evidence="5">
    <location>
        <begin position="28"/>
        <end position="47"/>
    </location>
</feature>
<evidence type="ECO:0000313" key="7">
    <source>
        <dbReference type="Proteomes" id="UP000321926"/>
    </source>
</evidence>
<name>A0A5C8KBG5_9BACT</name>
<dbReference type="SUPFAM" id="SSF51445">
    <property type="entry name" value="(Trans)glycosidases"/>
    <property type="match status" value="1"/>
</dbReference>
<keyword evidence="3" id="KW-0326">Glycosidase</keyword>
<dbReference type="Pfam" id="PF01183">
    <property type="entry name" value="Glyco_hydro_25"/>
    <property type="match status" value="1"/>
</dbReference>
<dbReference type="InterPro" id="IPR018077">
    <property type="entry name" value="Glyco_hydro_fam25_subgr"/>
</dbReference>
<dbReference type="GO" id="GO:0003796">
    <property type="term" value="F:lysozyme activity"/>
    <property type="evidence" value="ECO:0007669"/>
    <property type="project" value="InterPro"/>
</dbReference>
<keyword evidence="5" id="KW-0812">Transmembrane</keyword>
<dbReference type="GO" id="GO:0016998">
    <property type="term" value="P:cell wall macromolecule catabolic process"/>
    <property type="evidence" value="ECO:0007669"/>
    <property type="project" value="InterPro"/>
</dbReference>
<evidence type="ECO:0000256" key="2">
    <source>
        <dbReference type="ARBA" id="ARBA00022801"/>
    </source>
</evidence>
<dbReference type="PANTHER" id="PTHR34135">
    <property type="entry name" value="LYSOZYME"/>
    <property type="match status" value="1"/>
</dbReference>
<sequence length="264" mass="31163">MPPGQTKRPKKVQMPRKSNRKKKKSVRWPYYVLATVTLLAIGVFLAYKKLNPTWYNINKNKYPITGIDVSKHTGRIDWEKVREQQVHFAYIKATEGVNYLDPKYKVNYQGAKASGLKTGAYHFFRFNKPGKEQAENFLKHAHLEKEDLPPVIDVEDWGNKHHKKTPAQISEEIKTFIEIVEKRTGREVVIYTNESSYNSYIADHFDSSLIWICTFRKEPLLEPDRWIFWQHSHDTRLEGVEGWVDWNTFNGNEEAWRFFAQQTL</sequence>
<dbReference type="Proteomes" id="UP000321926">
    <property type="component" value="Unassembled WGS sequence"/>
</dbReference>
<evidence type="ECO:0000256" key="5">
    <source>
        <dbReference type="SAM" id="Phobius"/>
    </source>
</evidence>
<dbReference type="PROSITE" id="PS51904">
    <property type="entry name" value="GLYCOSYL_HYDROL_F25_2"/>
    <property type="match status" value="1"/>
</dbReference>
<dbReference type="Gene3D" id="3.20.20.80">
    <property type="entry name" value="Glycosidases"/>
    <property type="match status" value="1"/>
</dbReference>
<keyword evidence="7" id="KW-1185">Reference proteome</keyword>
<comment type="similarity">
    <text evidence="1">Belongs to the glycosyl hydrolase 25 family.</text>
</comment>
<dbReference type="SMART" id="SM00641">
    <property type="entry name" value="Glyco_25"/>
    <property type="match status" value="1"/>
</dbReference>
<dbReference type="InterPro" id="IPR017853">
    <property type="entry name" value="GH"/>
</dbReference>
<keyword evidence="5" id="KW-0472">Membrane</keyword>
<keyword evidence="5" id="KW-1133">Transmembrane helix</keyword>
<protein>
    <submittedName>
        <fullName evidence="6">Lysozyme</fullName>
    </submittedName>
</protein>
<gene>
    <name evidence="6" type="ORF">FVR03_00655</name>
</gene>
<comment type="caution">
    <text evidence="6">The sequence shown here is derived from an EMBL/GenBank/DDBJ whole genome shotgun (WGS) entry which is preliminary data.</text>
</comment>
<evidence type="ECO:0000256" key="3">
    <source>
        <dbReference type="ARBA" id="ARBA00023295"/>
    </source>
</evidence>
<organism evidence="6 7">
    <name type="scientific">Pontibacter qinzhouensis</name>
    <dbReference type="NCBI Taxonomy" id="2603253"/>
    <lineage>
        <taxon>Bacteria</taxon>
        <taxon>Pseudomonadati</taxon>
        <taxon>Bacteroidota</taxon>
        <taxon>Cytophagia</taxon>
        <taxon>Cytophagales</taxon>
        <taxon>Hymenobacteraceae</taxon>
        <taxon>Pontibacter</taxon>
    </lineage>
</organism>
<reference evidence="6 7" key="1">
    <citation type="submission" date="2019-08" db="EMBL/GenBank/DDBJ databases">
        <authorList>
            <person name="Shi S."/>
        </authorList>
    </citation>
    <scope>NUCLEOTIDE SEQUENCE [LARGE SCALE GENOMIC DNA]</scope>
    <source>
        <strain evidence="6 7">GY10130</strain>
    </source>
</reference>
<dbReference type="InterPro" id="IPR002053">
    <property type="entry name" value="Glyco_hydro_25"/>
</dbReference>
<dbReference type="OrthoDB" id="9798192at2"/>
<dbReference type="EMBL" id="VRTY01000002">
    <property type="protein sequence ID" value="TXK52600.1"/>
    <property type="molecule type" value="Genomic_DNA"/>
</dbReference>
<evidence type="ECO:0000256" key="4">
    <source>
        <dbReference type="SAM" id="MobiDB-lite"/>
    </source>
</evidence>
<accession>A0A5C8KBG5</accession>
<proteinExistence type="inferred from homology"/>
<dbReference type="GO" id="GO:0009253">
    <property type="term" value="P:peptidoglycan catabolic process"/>
    <property type="evidence" value="ECO:0007669"/>
    <property type="project" value="InterPro"/>
</dbReference>
<dbReference type="AlphaFoldDB" id="A0A5C8KBG5"/>
<keyword evidence="2" id="KW-0378">Hydrolase</keyword>
<evidence type="ECO:0000256" key="1">
    <source>
        <dbReference type="ARBA" id="ARBA00010646"/>
    </source>
</evidence>
<evidence type="ECO:0000313" key="6">
    <source>
        <dbReference type="EMBL" id="TXK52600.1"/>
    </source>
</evidence>
<feature type="compositionally biased region" description="Basic residues" evidence="4">
    <location>
        <begin position="7"/>
        <end position="21"/>
    </location>
</feature>